<name>A0ABW0T4P2_9HYPH</name>
<evidence type="ECO:0000313" key="1">
    <source>
        <dbReference type="EMBL" id="MFC5584342.1"/>
    </source>
</evidence>
<proteinExistence type="predicted"/>
<dbReference type="Proteomes" id="UP001596107">
    <property type="component" value="Unassembled WGS sequence"/>
</dbReference>
<accession>A0ABW0T4P2</accession>
<comment type="caution">
    <text evidence="1">The sequence shown here is derived from an EMBL/GenBank/DDBJ whole genome shotgun (WGS) entry which is preliminary data.</text>
</comment>
<dbReference type="RefSeq" id="WP_223019854.1">
    <property type="nucleotide sequence ID" value="NZ_CP078143.1"/>
</dbReference>
<keyword evidence="2" id="KW-1185">Reference proteome</keyword>
<protein>
    <submittedName>
        <fullName evidence="1">Uncharacterized protein</fullName>
    </submittedName>
</protein>
<dbReference type="EMBL" id="JBHSNB010000001">
    <property type="protein sequence ID" value="MFC5584342.1"/>
    <property type="molecule type" value="Genomic_DNA"/>
</dbReference>
<sequence>MLIYETLDPEVVCVIYEIYICQAGDRVVLSGTLNQIDADHASLDPCLHYPADAERTQPLR</sequence>
<gene>
    <name evidence="1" type="ORF">ACFPOD_04400</name>
</gene>
<evidence type="ECO:0000313" key="2">
    <source>
        <dbReference type="Proteomes" id="UP001596107"/>
    </source>
</evidence>
<organism evidence="1 2">
    <name type="scientific">Nitratireductor kimnyeongensis</name>
    <dbReference type="NCBI Taxonomy" id="430679"/>
    <lineage>
        <taxon>Bacteria</taxon>
        <taxon>Pseudomonadati</taxon>
        <taxon>Pseudomonadota</taxon>
        <taxon>Alphaproteobacteria</taxon>
        <taxon>Hyphomicrobiales</taxon>
        <taxon>Phyllobacteriaceae</taxon>
        <taxon>Nitratireductor</taxon>
    </lineage>
</organism>
<reference evidence="2" key="1">
    <citation type="journal article" date="2019" name="Int. J. Syst. Evol. Microbiol.">
        <title>The Global Catalogue of Microorganisms (GCM) 10K type strain sequencing project: providing services to taxonomists for standard genome sequencing and annotation.</title>
        <authorList>
            <consortium name="The Broad Institute Genomics Platform"/>
            <consortium name="The Broad Institute Genome Sequencing Center for Infectious Disease"/>
            <person name="Wu L."/>
            <person name="Ma J."/>
        </authorList>
    </citation>
    <scope>NUCLEOTIDE SEQUENCE [LARGE SCALE GENOMIC DNA]</scope>
    <source>
        <strain evidence="2">JCM 3366</strain>
    </source>
</reference>